<accession>A0A8J2YV77</accession>
<name>A0A8J2YV77_9PROT</name>
<reference evidence="1" key="2">
    <citation type="submission" date="2020-09" db="EMBL/GenBank/DDBJ databases">
        <authorList>
            <person name="Sun Q."/>
            <person name="Zhou Y."/>
        </authorList>
    </citation>
    <scope>NUCLEOTIDE SEQUENCE</scope>
    <source>
        <strain evidence="1">CGMCC 1.15725</strain>
    </source>
</reference>
<sequence>MAARELIDLADCLNGYAGAIDDFIAAQANPFDGSFVDLRASQGQIAGAANLVAALALAGLAPEIAAATAALSAKVTAAQAVLKDIEAIEKNLQLAAAVLAVAAAVSTGDPFGTVTAVNGLVVRIDGAL</sequence>
<keyword evidence="2" id="KW-1185">Reference proteome</keyword>
<comment type="caution">
    <text evidence="1">The sequence shown here is derived from an EMBL/GenBank/DDBJ whole genome shotgun (WGS) entry which is preliminary data.</text>
</comment>
<dbReference type="Proteomes" id="UP000646365">
    <property type="component" value="Unassembled WGS sequence"/>
</dbReference>
<protein>
    <submittedName>
        <fullName evidence="1">Uncharacterized protein</fullName>
    </submittedName>
</protein>
<dbReference type="RefSeq" id="WP_189048105.1">
    <property type="nucleotide sequence ID" value="NZ_BMJQ01000009.1"/>
</dbReference>
<gene>
    <name evidence="1" type="ORF">GCM10011611_35190</name>
</gene>
<evidence type="ECO:0000313" key="1">
    <source>
        <dbReference type="EMBL" id="GGF26106.1"/>
    </source>
</evidence>
<dbReference type="AlphaFoldDB" id="A0A8J2YV77"/>
<reference evidence="1" key="1">
    <citation type="journal article" date="2014" name="Int. J. Syst. Evol. Microbiol.">
        <title>Complete genome sequence of Corynebacterium casei LMG S-19264T (=DSM 44701T), isolated from a smear-ripened cheese.</title>
        <authorList>
            <consortium name="US DOE Joint Genome Institute (JGI-PGF)"/>
            <person name="Walter F."/>
            <person name="Albersmeier A."/>
            <person name="Kalinowski J."/>
            <person name="Ruckert C."/>
        </authorList>
    </citation>
    <scope>NUCLEOTIDE SEQUENCE</scope>
    <source>
        <strain evidence="1">CGMCC 1.15725</strain>
    </source>
</reference>
<proteinExistence type="predicted"/>
<organism evidence="1 2">
    <name type="scientific">Aliidongia dinghuensis</name>
    <dbReference type="NCBI Taxonomy" id="1867774"/>
    <lineage>
        <taxon>Bacteria</taxon>
        <taxon>Pseudomonadati</taxon>
        <taxon>Pseudomonadota</taxon>
        <taxon>Alphaproteobacteria</taxon>
        <taxon>Rhodospirillales</taxon>
        <taxon>Dongiaceae</taxon>
        <taxon>Aliidongia</taxon>
    </lineage>
</organism>
<dbReference type="EMBL" id="BMJQ01000009">
    <property type="protein sequence ID" value="GGF26106.1"/>
    <property type="molecule type" value="Genomic_DNA"/>
</dbReference>
<evidence type="ECO:0000313" key="2">
    <source>
        <dbReference type="Proteomes" id="UP000646365"/>
    </source>
</evidence>